<dbReference type="EMBL" id="CAHP01000004">
    <property type="protein sequence ID" value="CCG39928.1"/>
    <property type="molecule type" value="Genomic_DNA"/>
</dbReference>
<dbReference type="PROSITE" id="PS50943">
    <property type="entry name" value="HTH_CROC1"/>
    <property type="match status" value="1"/>
</dbReference>
<gene>
    <name evidence="3" type="ORF">PHAMO_120005</name>
    <name evidence="4" type="ORF">PHAMO_120011</name>
    <name evidence="5" type="ORF">PHAMO_120017</name>
</gene>
<dbReference type="EMBL" id="CAHP01000004">
    <property type="protein sequence ID" value="CCG39922.1"/>
    <property type="molecule type" value="Genomic_DNA"/>
</dbReference>
<dbReference type="CDD" id="cd00093">
    <property type="entry name" value="HTH_XRE"/>
    <property type="match status" value="1"/>
</dbReference>
<evidence type="ECO:0000256" key="1">
    <source>
        <dbReference type="ARBA" id="ARBA00023125"/>
    </source>
</evidence>
<proteinExistence type="predicted"/>
<dbReference type="SMART" id="SM00530">
    <property type="entry name" value="HTH_XRE"/>
    <property type="match status" value="1"/>
</dbReference>
<dbReference type="eggNOG" id="COG3093">
    <property type="taxonomic scope" value="Bacteria"/>
</dbReference>
<feature type="domain" description="HTH cro/C1-type" evidence="2">
    <location>
        <begin position="23"/>
        <end position="70"/>
    </location>
</feature>
<evidence type="ECO:0000259" key="2">
    <source>
        <dbReference type="PROSITE" id="PS50943"/>
    </source>
</evidence>
<evidence type="ECO:0000313" key="3">
    <source>
        <dbReference type="EMBL" id="CCG39916.1"/>
    </source>
</evidence>
<dbReference type="InterPro" id="IPR010982">
    <property type="entry name" value="Lambda_DNA-bd_dom_sf"/>
</dbReference>
<dbReference type="Pfam" id="PF01381">
    <property type="entry name" value="HTH_3"/>
    <property type="match status" value="1"/>
</dbReference>
<accession>H8FNJ0</accession>
<dbReference type="NCBIfam" id="TIGR02607">
    <property type="entry name" value="antidote_HigA"/>
    <property type="match status" value="1"/>
</dbReference>
<dbReference type="OrthoDB" id="3174593at2"/>
<name>H8FNJ0_MAGML</name>
<dbReference type="PANTHER" id="PTHR36924:SF1">
    <property type="entry name" value="ANTITOXIN HIGA-1"/>
    <property type="match status" value="1"/>
</dbReference>
<evidence type="ECO:0000313" key="5">
    <source>
        <dbReference type="EMBL" id="CCG39928.1"/>
    </source>
</evidence>
<dbReference type="EMBL" id="CAHP01000004">
    <property type="protein sequence ID" value="CCG39916.1"/>
    <property type="molecule type" value="Genomic_DNA"/>
</dbReference>
<keyword evidence="1" id="KW-0238">DNA-binding</keyword>
<dbReference type="GO" id="GO:0003677">
    <property type="term" value="F:DNA binding"/>
    <property type="evidence" value="ECO:0007669"/>
    <property type="project" value="UniProtKB-KW"/>
</dbReference>
<dbReference type="AlphaFoldDB" id="H8FNJ0"/>
<dbReference type="Gene3D" id="1.10.260.40">
    <property type="entry name" value="lambda repressor-like DNA-binding domains"/>
    <property type="match status" value="1"/>
</dbReference>
<organism evidence="5 6">
    <name type="scientific">Magnetospirillum molischianum DSM 120</name>
    <dbReference type="NCBI Taxonomy" id="1150626"/>
    <lineage>
        <taxon>Bacteria</taxon>
        <taxon>Pseudomonadati</taxon>
        <taxon>Pseudomonadota</taxon>
        <taxon>Alphaproteobacteria</taxon>
        <taxon>Rhodospirillales</taxon>
        <taxon>Rhodospirillaceae</taxon>
        <taxon>Magnetospirillum</taxon>
    </lineage>
</organism>
<dbReference type="RefSeq" id="WP_002725763.1">
    <property type="nucleotide sequence ID" value="NZ_CAHP01000004.1"/>
</dbReference>
<evidence type="ECO:0000313" key="4">
    <source>
        <dbReference type="EMBL" id="CCG39922.1"/>
    </source>
</evidence>
<evidence type="ECO:0000313" key="6">
    <source>
        <dbReference type="Proteomes" id="UP000004169"/>
    </source>
</evidence>
<reference evidence="5 6" key="1">
    <citation type="journal article" date="2012" name="J. Bacteriol.">
        <title>Draft Genome Sequence of the Purple Photosynthetic Bacterium Phaeospirillum molischianum DSM120, a Particularly Versatile Bacterium.</title>
        <authorList>
            <person name="Duquesne K."/>
            <person name="Prima V."/>
            <person name="Ji B."/>
            <person name="Rouy Z."/>
            <person name="Medigue C."/>
            <person name="Talla E."/>
            <person name="Sturgis J.N."/>
        </authorList>
    </citation>
    <scope>NUCLEOTIDE SEQUENCE [LARGE SCALE GENOMIC DNA]</scope>
    <source>
        <strain evidence="5">DSM 120</strain>
        <strain evidence="6">DSM120</strain>
    </source>
</reference>
<dbReference type="InterPro" id="IPR001387">
    <property type="entry name" value="Cro/C1-type_HTH"/>
</dbReference>
<dbReference type="InterPro" id="IPR013430">
    <property type="entry name" value="Toxin_antidote_HigA"/>
</dbReference>
<dbReference type="SUPFAM" id="SSF47413">
    <property type="entry name" value="lambda repressor-like DNA-binding domains"/>
    <property type="match status" value="1"/>
</dbReference>
<protein>
    <submittedName>
        <fullName evidence="5">Plasmid maintenance system antidote protein</fullName>
    </submittedName>
</protein>
<dbReference type="Proteomes" id="UP000004169">
    <property type="component" value="Unassembled WGS sequence"/>
</dbReference>
<dbReference type="PANTHER" id="PTHR36924">
    <property type="entry name" value="ANTITOXIN HIGA-1"/>
    <property type="match status" value="1"/>
</dbReference>
<dbReference type="STRING" id="1150626.PHAMO_120005"/>
<sequence>MLTRNRAPTHPGTILKVLYLDPRKVSVTAFSDATGISRKHLSQIINGHVGITSETAVRISAVLDTSAQMWMNGQTAFDLWHAQRDLPEGKPVRVGAFAPEQGGGAEAHA</sequence>
<keyword evidence="6" id="KW-1185">Reference proteome</keyword>
<comment type="caution">
    <text evidence="5">The sequence shown here is derived from an EMBL/GenBank/DDBJ whole genome shotgun (WGS) entry which is preliminary data.</text>
</comment>